<evidence type="ECO:0000313" key="2">
    <source>
        <dbReference type="EMBL" id="WWD08213.1"/>
    </source>
</evidence>
<proteinExistence type="predicted"/>
<evidence type="ECO:0000313" key="3">
    <source>
        <dbReference type="Proteomes" id="UP001358614"/>
    </source>
</evidence>
<dbReference type="RefSeq" id="XP_066086180.1">
    <property type="nucleotide sequence ID" value="XM_066230083.1"/>
</dbReference>
<accession>A0AAX4KSF6</accession>
<reference evidence="2 3" key="1">
    <citation type="submission" date="2024-01" db="EMBL/GenBank/DDBJ databases">
        <title>Comparative genomics of Cryptococcus and Kwoniella reveals pathogenesis evolution and contrasting modes of karyotype evolution via chromosome fusion or intercentromeric recombination.</title>
        <authorList>
            <person name="Coelho M.A."/>
            <person name="David-Palma M."/>
            <person name="Shea T."/>
            <person name="Bowers K."/>
            <person name="McGinley-Smith S."/>
            <person name="Mohammad A.W."/>
            <person name="Gnirke A."/>
            <person name="Yurkov A.M."/>
            <person name="Nowrousian M."/>
            <person name="Sun S."/>
            <person name="Cuomo C.A."/>
            <person name="Heitman J."/>
        </authorList>
    </citation>
    <scope>NUCLEOTIDE SEQUENCE [LARGE SCALE GENOMIC DNA]</scope>
    <source>
        <strain evidence="2 3">PYCC6329</strain>
    </source>
</reference>
<feature type="region of interest" description="Disordered" evidence="1">
    <location>
        <begin position="131"/>
        <end position="155"/>
    </location>
</feature>
<dbReference type="EMBL" id="CP144089">
    <property type="protein sequence ID" value="WWD08213.1"/>
    <property type="molecule type" value="Genomic_DNA"/>
</dbReference>
<sequence>MSSPFQAIVQPSPNDGDNPANQFNEYLKTQSRKVKYRRRETLQSFASQTSTETQRVGFVPTSGQCEYHNSDDPFSYTSTDPNQSQITYQPVISSFPYIPQSHCVALTRQHSGLNPEVNVDVTPDISVSALNPNSINAHTDDLTPMPTPSRPLTAFRPESSIAGDQVLTQNQTQPQKIYLHSGLYPDNPPASDSDSGSGSENGIAQIIYPQSYDVTISAKYPGNLVDPSHQMVNSPYCTRTYSGVSMENTAMIESYLRESHGSKNEC</sequence>
<feature type="region of interest" description="Disordered" evidence="1">
    <location>
        <begin position="1"/>
        <end position="22"/>
    </location>
</feature>
<name>A0AAX4KSF6_9TREE</name>
<dbReference type="GeneID" id="91105125"/>
<feature type="region of interest" description="Disordered" evidence="1">
    <location>
        <begin position="180"/>
        <end position="202"/>
    </location>
</feature>
<dbReference type="KEGG" id="ker:91105125"/>
<gene>
    <name evidence="2" type="ORF">V865_006324</name>
</gene>
<protein>
    <recommendedName>
        <fullName evidence="4">Velvet domain-containing protein</fullName>
    </recommendedName>
</protein>
<dbReference type="AlphaFoldDB" id="A0AAX4KSF6"/>
<evidence type="ECO:0000256" key="1">
    <source>
        <dbReference type="SAM" id="MobiDB-lite"/>
    </source>
</evidence>
<organism evidence="2 3">
    <name type="scientific">Kwoniella europaea PYCC6329</name>
    <dbReference type="NCBI Taxonomy" id="1423913"/>
    <lineage>
        <taxon>Eukaryota</taxon>
        <taxon>Fungi</taxon>
        <taxon>Dikarya</taxon>
        <taxon>Basidiomycota</taxon>
        <taxon>Agaricomycotina</taxon>
        <taxon>Tremellomycetes</taxon>
        <taxon>Tremellales</taxon>
        <taxon>Cryptococcaceae</taxon>
        <taxon>Kwoniella</taxon>
    </lineage>
</organism>
<evidence type="ECO:0008006" key="4">
    <source>
        <dbReference type="Google" id="ProtNLM"/>
    </source>
</evidence>
<dbReference type="Proteomes" id="UP001358614">
    <property type="component" value="Chromosome 1"/>
</dbReference>
<keyword evidence="3" id="KW-1185">Reference proteome</keyword>